<sequence length="107" mass="12096">MEAGAIWATPDILANLLYFAYYLTFGLCYNEIMLRKREERWYVFSLVTQLGFSLVIPLVLGIGGGVWLDKKLLTSPLFTLSGLVAGLVVSAYSFYIEILPLIKNKKR</sequence>
<evidence type="ECO:0000313" key="2">
    <source>
        <dbReference type="EMBL" id="OGD63888.1"/>
    </source>
</evidence>
<dbReference type="Proteomes" id="UP000177006">
    <property type="component" value="Unassembled WGS sequence"/>
</dbReference>
<comment type="caution">
    <text evidence="2">The sequence shown here is derived from an EMBL/GenBank/DDBJ whole genome shotgun (WGS) entry which is preliminary data.</text>
</comment>
<dbReference type="InterPro" id="IPR032820">
    <property type="entry name" value="ATPase_put"/>
</dbReference>
<proteinExistence type="predicted"/>
<keyword evidence="1" id="KW-1133">Transmembrane helix</keyword>
<feature type="transmembrane region" description="Helical" evidence="1">
    <location>
        <begin position="41"/>
        <end position="68"/>
    </location>
</feature>
<organism evidence="2 3">
    <name type="scientific">Candidatus Beckwithbacteria bacterium RBG_13_42_9</name>
    <dbReference type="NCBI Taxonomy" id="1797457"/>
    <lineage>
        <taxon>Bacteria</taxon>
        <taxon>Candidatus Beckwithiibacteriota</taxon>
    </lineage>
</organism>
<keyword evidence="1" id="KW-0472">Membrane</keyword>
<dbReference type="Pfam" id="PF09527">
    <property type="entry name" value="ATPase_gene1"/>
    <property type="match status" value="1"/>
</dbReference>
<accession>A0A1F5E928</accession>
<name>A0A1F5E928_9BACT</name>
<keyword evidence="1" id="KW-0812">Transmembrane</keyword>
<dbReference type="AlphaFoldDB" id="A0A1F5E928"/>
<protein>
    <submittedName>
        <fullName evidence="2">Uncharacterized protein</fullName>
    </submittedName>
</protein>
<feature type="transmembrane region" description="Helical" evidence="1">
    <location>
        <begin position="12"/>
        <end position="29"/>
    </location>
</feature>
<evidence type="ECO:0000256" key="1">
    <source>
        <dbReference type="SAM" id="Phobius"/>
    </source>
</evidence>
<dbReference type="EMBL" id="MEZK01000003">
    <property type="protein sequence ID" value="OGD63888.1"/>
    <property type="molecule type" value="Genomic_DNA"/>
</dbReference>
<feature type="transmembrane region" description="Helical" evidence="1">
    <location>
        <begin position="80"/>
        <end position="102"/>
    </location>
</feature>
<reference evidence="2 3" key="1">
    <citation type="journal article" date="2016" name="Nat. Commun.">
        <title>Thousands of microbial genomes shed light on interconnected biogeochemical processes in an aquifer system.</title>
        <authorList>
            <person name="Anantharaman K."/>
            <person name="Brown C.T."/>
            <person name="Hug L.A."/>
            <person name="Sharon I."/>
            <person name="Castelle C.J."/>
            <person name="Probst A.J."/>
            <person name="Thomas B.C."/>
            <person name="Singh A."/>
            <person name="Wilkins M.J."/>
            <person name="Karaoz U."/>
            <person name="Brodie E.L."/>
            <person name="Williams K.H."/>
            <person name="Hubbard S.S."/>
            <person name="Banfield J.F."/>
        </authorList>
    </citation>
    <scope>NUCLEOTIDE SEQUENCE [LARGE SCALE GENOMIC DNA]</scope>
</reference>
<gene>
    <name evidence="2" type="ORF">A2160_01505</name>
</gene>
<evidence type="ECO:0000313" key="3">
    <source>
        <dbReference type="Proteomes" id="UP000177006"/>
    </source>
</evidence>